<dbReference type="Gene3D" id="3.30.460.80">
    <property type="entry name" value="NADH:ubiquinone oxidoreductase, 30kDa subunit"/>
    <property type="match status" value="1"/>
</dbReference>
<keyword evidence="3" id="KW-0830">Ubiquinone</keyword>
<proteinExistence type="inferred from homology"/>
<feature type="domain" description="NADH:ubiquinone oxidoreductase 30kDa subunit" evidence="6">
    <location>
        <begin position="35"/>
        <end position="153"/>
    </location>
</feature>
<organism evidence="7 8">
    <name type="scientific">Sorangium atrum</name>
    <dbReference type="NCBI Taxonomy" id="2995308"/>
    <lineage>
        <taxon>Bacteria</taxon>
        <taxon>Pseudomonadati</taxon>
        <taxon>Myxococcota</taxon>
        <taxon>Polyangia</taxon>
        <taxon>Polyangiales</taxon>
        <taxon>Polyangiaceae</taxon>
        <taxon>Sorangium</taxon>
    </lineage>
</organism>
<dbReference type="NCBIfam" id="TIGR01961">
    <property type="entry name" value="NuoC_fam"/>
    <property type="match status" value="1"/>
</dbReference>
<evidence type="ECO:0000256" key="3">
    <source>
        <dbReference type="HAMAP-Rule" id="MF_01357"/>
    </source>
</evidence>
<dbReference type="InterPro" id="IPR010218">
    <property type="entry name" value="NADH_DH_suC"/>
</dbReference>
<keyword evidence="2 3" id="KW-0813">Transport</keyword>
<dbReference type="Pfam" id="PF00329">
    <property type="entry name" value="Complex1_30kDa"/>
    <property type="match status" value="1"/>
</dbReference>
<keyword evidence="3" id="KW-0472">Membrane</keyword>
<name>A0ABT5C0A5_9BACT</name>
<gene>
    <name evidence="3" type="primary">nuoC</name>
    <name evidence="7" type="ORF">POL72_18795</name>
</gene>
<dbReference type="HAMAP" id="MF_01357">
    <property type="entry name" value="NDH1_NuoC"/>
    <property type="match status" value="1"/>
</dbReference>
<comment type="subunit">
    <text evidence="3">NDH-1 is composed of 14 different subunits. Subunits NuoB, C, D, E, F, and G constitute the peripheral sector of the complex.</text>
</comment>
<dbReference type="InterPro" id="IPR020396">
    <property type="entry name" value="NADH_UbQ_OxRdtase_CS"/>
</dbReference>
<dbReference type="PANTHER" id="PTHR10884:SF14">
    <property type="entry name" value="NADH DEHYDROGENASE [UBIQUINONE] IRON-SULFUR PROTEIN 3, MITOCHONDRIAL"/>
    <property type="match status" value="1"/>
</dbReference>
<comment type="subcellular location">
    <subcellularLocation>
        <location evidence="3">Cell membrane</location>
        <topology evidence="3">Peripheral membrane protein</topology>
        <orientation evidence="3">Cytoplasmic side</orientation>
    </subcellularLocation>
</comment>
<evidence type="ECO:0000256" key="4">
    <source>
        <dbReference type="RuleBase" id="RU003456"/>
    </source>
</evidence>
<comment type="similarity">
    <text evidence="1 3 4">Belongs to the complex I 30 kDa subunit family.</text>
</comment>
<dbReference type="RefSeq" id="WP_272096797.1">
    <property type="nucleotide sequence ID" value="NZ_JAQNDK010000002.1"/>
</dbReference>
<dbReference type="InterPro" id="IPR001268">
    <property type="entry name" value="NADH_UbQ_OxRdtase_30kDa_su"/>
</dbReference>
<keyword evidence="3 5" id="KW-0874">Quinone</keyword>
<evidence type="ECO:0000256" key="5">
    <source>
        <dbReference type="RuleBase" id="RU003582"/>
    </source>
</evidence>
<comment type="function">
    <text evidence="3">NDH-1 shuttles electrons from NADH, via FMN and iron-sulfur (Fe-S) centers, to quinones in the respiratory chain. The immediate electron acceptor for the enzyme in this species is believed to be ubiquinone. Couples the redox reaction to proton translocation (for every two electrons transferred, four hydrogen ions are translocated across the cytoplasmic membrane), and thus conserves the redox energy in a proton gradient.</text>
</comment>
<sequence>MSPEAIFQALQAKLGEDAVFDFHPASPKDRDAWLQVAPAKIEPVCRLLREAPELDFDYLECITGVDYPDLKKIVVVYHVYSYAKKHRVVLKVFLDRESPAVSTLVDVWSAANWQERECFDLLGVRFEGHPDLRRLLLPDDWEGHPLRKDWQEKAEYHGIPTQRPNPVELFKIKLPKKDAEAS</sequence>
<evidence type="ECO:0000313" key="8">
    <source>
        <dbReference type="Proteomes" id="UP001217485"/>
    </source>
</evidence>
<keyword evidence="3 4" id="KW-1278">Translocase</keyword>
<keyword evidence="7" id="KW-0560">Oxidoreductase</keyword>
<keyword evidence="3" id="KW-1003">Cell membrane</keyword>
<dbReference type="PANTHER" id="PTHR10884">
    <property type="entry name" value="NADH DEHYDROGENASE UBIQUINONE IRON-SULFUR PROTEIN 3"/>
    <property type="match status" value="1"/>
</dbReference>
<dbReference type="GO" id="GO:0050136">
    <property type="term" value="F:NADH dehydrogenase (quinone) (non-electrogenic) activity"/>
    <property type="evidence" value="ECO:0007669"/>
    <property type="project" value="UniProtKB-EC"/>
</dbReference>
<dbReference type="EMBL" id="JAQNDK010000002">
    <property type="protein sequence ID" value="MDC0679796.1"/>
    <property type="molecule type" value="Genomic_DNA"/>
</dbReference>
<evidence type="ECO:0000259" key="6">
    <source>
        <dbReference type="Pfam" id="PF00329"/>
    </source>
</evidence>
<evidence type="ECO:0000256" key="1">
    <source>
        <dbReference type="ARBA" id="ARBA00007569"/>
    </source>
</evidence>
<keyword evidence="3 4" id="KW-0520">NAD</keyword>
<comment type="catalytic activity">
    <reaction evidence="3 5">
        <text>a quinone + NADH + 5 H(+)(in) = a quinol + NAD(+) + 4 H(+)(out)</text>
        <dbReference type="Rhea" id="RHEA:57888"/>
        <dbReference type="ChEBI" id="CHEBI:15378"/>
        <dbReference type="ChEBI" id="CHEBI:24646"/>
        <dbReference type="ChEBI" id="CHEBI:57540"/>
        <dbReference type="ChEBI" id="CHEBI:57945"/>
        <dbReference type="ChEBI" id="CHEBI:132124"/>
    </reaction>
</comment>
<comment type="caution">
    <text evidence="7">The sequence shown here is derived from an EMBL/GenBank/DDBJ whole genome shotgun (WGS) entry which is preliminary data.</text>
</comment>
<protein>
    <recommendedName>
        <fullName evidence="3">NADH-quinone oxidoreductase subunit C</fullName>
        <ecNumber evidence="3">7.1.1.-</ecNumber>
    </recommendedName>
    <alternativeName>
        <fullName evidence="3">NADH dehydrogenase I subunit C</fullName>
    </alternativeName>
    <alternativeName>
        <fullName evidence="3">NDH-1 subunit C</fullName>
    </alternativeName>
</protein>
<reference evidence="7 8" key="1">
    <citation type="submission" date="2023-01" db="EMBL/GenBank/DDBJ databases">
        <title>Minimal conservation of predation-associated metabolite biosynthetic gene clusters underscores biosynthetic potential of Myxococcota including descriptions for ten novel species: Archangium lansinium sp. nov., Myxococcus landrumus sp. nov., Nannocystis bai.</title>
        <authorList>
            <person name="Ahearne A."/>
            <person name="Stevens C."/>
            <person name="Dowd S."/>
        </authorList>
    </citation>
    <scope>NUCLEOTIDE SEQUENCE [LARGE SCALE GENOMIC DNA]</scope>
    <source>
        <strain evidence="7 8">WIWO2</strain>
    </source>
</reference>
<dbReference type="InterPro" id="IPR037232">
    <property type="entry name" value="NADH_quin_OxRdtase_su_C/D-like"/>
</dbReference>
<dbReference type="EC" id="7.1.1.-" evidence="3"/>
<accession>A0ABT5C0A5</accession>
<dbReference type="PROSITE" id="PS00542">
    <property type="entry name" value="COMPLEX1_30K"/>
    <property type="match status" value="1"/>
</dbReference>
<evidence type="ECO:0000256" key="2">
    <source>
        <dbReference type="ARBA" id="ARBA00022448"/>
    </source>
</evidence>
<keyword evidence="8" id="KW-1185">Reference proteome</keyword>
<dbReference type="Proteomes" id="UP001217485">
    <property type="component" value="Unassembled WGS sequence"/>
</dbReference>
<evidence type="ECO:0000313" key="7">
    <source>
        <dbReference type="EMBL" id="MDC0679796.1"/>
    </source>
</evidence>
<dbReference type="SUPFAM" id="SSF143243">
    <property type="entry name" value="Nqo5-like"/>
    <property type="match status" value="1"/>
</dbReference>